<evidence type="ECO:0000313" key="11">
    <source>
        <dbReference type="EMBL" id="CAA6812640.1"/>
    </source>
</evidence>
<dbReference type="InterPro" id="IPR050971">
    <property type="entry name" value="Cadherin-domain_protein"/>
</dbReference>
<organism evidence="11">
    <name type="scientific">uncultured Sulfurovum sp</name>
    <dbReference type="NCBI Taxonomy" id="269237"/>
    <lineage>
        <taxon>Bacteria</taxon>
        <taxon>Pseudomonadati</taxon>
        <taxon>Campylobacterota</taxon>
        <taxon>Epsilonproteobacteria</taxon>
        <taxon>Campylobacterales</taxon>
        <taxon>Sulfurovaceae</taxon>
        <taxon>Sulfurovum</taxon>
        <taxon>environmental samples</taxon>
    </lineage>
</organism>
<comment type="subcellular location">
    <subcellularLocation>
        <location evidence="1">Membrane</location>
    </subcellularLocation>
</comment>
<feature type="compositionally biased region" description="Low complexity" evidence="9">
    <location>
        <begin position="114"/>
        <end position="133"/>
    </location>
</feature>
<dbReference type="PROSITE" id="PS51257">
    <property type="entry name" value="PROKAR_LIPOPROTEIN"/>
    <property type="match status" value="1"/>
</dbReference>
<keyword evidence="2" id="KW-0812">Transmembrane</keyword>
<dbReference type="Gene3D" id="2.60.40.60">
    <property type="entry name" value="Cadherins"/>
    <property type="match status" value="3"/>
</dbReference>
<evidence type="ECO:0000256" key="8">
    <source>
        <dbReference type="SAM" id="Coils"/>
    </source>
</evidence>
<evidence type="ECO:0000256" key="1">
    <source>
        <dbReference type="ARBA" id="ARBA00004370"/>
    </source>
</evidence>
<dbReference type="SUPFAM" id="SSF49313">
    <property type="entry name" value="Cadherin-like"/>
    <property type="match status" value="3"/>
</dbReference>
<evidence type="ECO:0000256" key="7">
    <source>
        <dbReference type="ARBA" id="ARBA00023136"/>
    </source>
</evidence>
<dbReference type="EMBL" id="CACVAP010000068">
    <property type="protein sequence ID" value="CAA6812640.1"/>
    <property type="molecule type" value="Genomic_DNA"/>
</dbReference>
<dbReference type="AlphaFoldDB" id="A0A6S6TB74"/>
<dbReference type="CDD" id="cd11304">
    <property type="entry name" value="Cadherin_repeat"/>
    <property type="match status" value="2"/>
</dbReference>
<dbReference type="InterPro" id="IPR018247">
    <property type="entry name" value="EF_Hand_1_Ca_BS"/>
</dbReference>
<feature type="domain" description="Cadherin" evidence="10">
    <location>
        <begin position="428"/>
        <end position="526"/>
    </location>
</feature>
<evidence type="ECO:0000256" key="9">
    <source>
        <dbReference type="SAM" id="MobiDB-lite"/>
    </source>
</evidence>
<dbReference type="GO" id="GO:0016020">
    <property type="term" value="C:membrane"/>
    <property type="evidence" value="ECO:0007669"/>
    <property type="project" value="UniProtKB-SubCell"/>
</dbReference>
<dbReference type="PANTHER" id="PTHR24025:SF31">
    <property type="entry name" value="NEURAL-CADHERIN"/>
    <property type="match status" value="1"/>
</dbReference>
<feature type="region of interest" description="Disordered" evidence="9">
    <location>
        <begin position="59"/>
        <end position="133"/>
    </location>
</feature>
<keyword evidence="6" id="KW-1133">Transmembrane helix</keyword>
<keyword evidence="4" id="KW-0106">Calcium</keyword>
<dbReference type="PROSITE" id="PS50268">
    <property type="entry name" value="CADHERIN_2"/>
    <property type="match status" value="3"/>
</dbReference>
<keyword evidence="7" id="KW-0472">Membrane</keyword>
<proteinExistence type="predicted"/>
<feature type="region of interest" description="Disordered" evidence="9">
    <location>
        <begin position="25"/>
        <end position="44"/>
    </location>
</feature>
<dbReference type="GO" id="GO:0005509">
    <property type="term" value="F:calcium ion binding"/>
    <property type="evidence" value="ECO:0007669"/>
    <property type="project" value="InterPro"/>
</dbReference>
<feature type="domain" description="Cadherin" evidence="10">
    <location>
        <begin position="318"/>
        <end position="429"/>
    </location>
</feature>
<feature type="coiled-coil region" evidence="8">
    <location>
        <begin position="249"/>
        <end position="276"/>
    </location>
</feature>
<keyword evidence="8" id="KW-0175">Coiled coil</keyword>
<name>A0A6S6TB74_9BACT</name>
<dbReference type="SMART" id="SM00112">
    <property type="entry name" value="CA"/>
    <property type="match status" value="3"/>
</dbReference>
<feature type="domain" description="Cadherin" evidence="10">
    <location>
        <begin position="525"/>
        <end position="627"/>
    </location>
</feature>
<evidence type="ECO:0000256" key="4">
    <source>
        <dbReference type="ARBA" id="ARBA00022837"/>
    </source>
</evidence>
<evidence type="ECO:0000256" key="5">
    <source>
        <dbReference type="ARBA" id="ARBA00022889"/>
    </source>
</evidence>
<dbReference type="InterPro" id="IPR015919">
    <property type="entry name" value="Cadherin-like_sf"/>
</dbReference>
<evidence type="ECO:0000256" key="3">
    <source>
        <dbReference type="ARBA" id="ARBA00022737"/>
    </source>
</evidence>
<accession>A0A6S6TB74</accession>
<keyword evidence="5" id="KW-0130">Cell adhesion</keyword>
<dbReference type="GO" id="GO:0005911">
    <property type="term" value="C:cell-cell junction"/>
    <property type="evidence" value="ECO:0007669"/>
    <property type="project" value="TreeGrafter"/>
</dbReference>
<feature type="compositionally biased region" description="Low complexity" evidence="9">
    <location>
        <begin position="79"/>
        <end position="91"/>
    </location>
</feature>
<protein>
    <recommendedName>
        <fullName evidence="10">Cadherin domain-containing protein</fullName>
    </recommendedName>
</protein>
<evidence type="ECO:0000256" key="6">
    <source>
        <dbReference type="ARBA" id="ARBA00022989"/>
    </source>
</evidence>
<evidence type="ECO:0000259" key="10">
    <source>
        <dbReference type="PROSITE" id="PS50268"/>
    </source>
</evidence>
<dbReference type="PANTHER" id="PTHR24025">
    <property type="entry name" value="DESMOGLEIN FAMILY MEMBER"/>
    <property type="match status" value="1"/>
</dbReference>
<sequence length="952" mass="104479">MQKKIYILLILIGFMGCGGGSTGTTSELQNSENNSTSSSNTEEDINNILSDTVSIENGESIEEENTEVPNDTNAEESTETANETTNSSTDNTNEEENTEISNDTTEEESPDIASDTTNTSDNDSIDTNSSITTTNGKAQLGVLSKATVKLYELNKLERKLLATTLTSEGDSIESIGNFNLYLEKLDNEMFYLYEITGGTDFDVNDDGIIDEQGTINHGTFHLLVLGSHIKSIQKANVTVISEIIYQKLITSLSLDNNELTNQIESLAQELIQTDINGDGFVGIEDVLKYNPISDQTKLSEEYQNKLSQVINDILNNQDSDLIAPIFENNNTEIQINENLTFIQKIEITDISTMSIKLLGTDARNFTYNETTQELSFLSVIDFENPQDNNKDNIFELNIEATDSYFNISNQNIFIQVLDVNETILRVPTLKSSTLSINENNGTNILIGTVLLEDEGTTPITTYTLSGEDSQFFTIFPEGEIFSTQNFDYETKNNYIFNLQASNSIGESNEVEIQIQINDIADITPIVLDKSITIPENRSIGSFIGQLNISSSGDSNISGFNFYGSGSNKFQADTSAKLTVLSYLDYESTNLYYLQYTAYNDAGESERANLTIHITNIFENSGSDYPKTENGIQNALDNTDYSFVLNQLLNNRDAYPNLDDDTVNMNIAGAYVGSSGYTVFDITAAMSEGNTSNFNDFVNNITEDNDAVSTISKLNAADTYYSNIVQGLDCTDTTTLTQIEEDSCYNLGLVRLTSLTNSVKLLFGGDADTVQKWANGVDINSSDDLNGNSVLDNSEAAACAVVYANDPNDSCQDGTFHSYKGKITFNQNGIEHNLTLVEVDVGNSSNGYQSFYQLVSANANNNTPILTSGTCDKDFKLSTNAIDGKSYFPCPTLDDNGDVMGIKQSLEQVANIQDLFPDGDETKTTVEDYLENITGSSNGTIGLDNLSTYLRTN</sequence>
<gene>
    <name evidence="11" type="ORF">HELGO_WM5590</name>
</gene>
<dbReference type="GO" id="GO:0007156">
    <property type="term" value="P:homophilic cell adhesion via plasma membrane adhesion molecules"/>
    <property type="evidence" value="ECO:0007669"/>
    <property type="project" value="InterPro"/>
</dbReference>
<feature type="compositionally biased region" description="Low complexity" evidence="9">
    <location>
        <begin position="25"/>
        <end position="40"/>
    </location>
</feature>
<feature type="compositionally biased region" description="Acidic residues" evidence="9">
    <location>
        <begin position="92"/>
        <end position="110"/>
    </location>
</feature>
<reference evidence="11" key="1">
    <citation type="submission" date="2020-01" db="EMBL/GenBank/DDBJ databases">
        <authorList>
            <person name="Meier V. D."/>
            <person name="Meier V D."/>
        </authorList>
    </citation>
    <scope>NUCLEOTIDE SEQUENCE</scope>
    <source>
        <strain evidence="11">HLG_WM_MAG_06</strain>
    </source>
</reference>
<dbReference type="InterPro" id="IPR002126">
    <property type="entry name" value="Cadherin-like_dom"/>
</dbReference>
<keyword evidence="3" id="KW-0677">Repeat</keyword>
<evidence type="ECO:0000256" key="2">
    <source>
        <dbReference type="ARBA" id="ARBA00022692"/>
    </source>
</evidence>
<dbReference type="PROSITE" id="PS00018">
    <property type="entry name" value="EF_HAND_1"/>
    <property type="match status" value="1"/>
</dbReference>
<dbReference type="Pfam" id="PF00028">
    <property type="entry name" value="Cadherin"/>
    <property type="match status" value="1"/>
</dbReference>